<comment type="caution">
    <text evidence="7">The sequence shown here is derived from an EMBL/GenBank/DDBJ whole genome shotgun (WGS) entry which is preliminary data.</text>
</comment>
<evidence type="ECO:0000256" key="4">
    <source>
        <dbReference type="ARBA" id="ARBA00022827"/>
    </source>
</evidence>
<dbReference type="Proteomes" id="UP000257144">
    <property type="component" value="Unassembled WGS sequence"/>
</dbReference>
<reference evidence="7 8" key="1">
    <citation type="submission" date="2018-07" db="EMBL/GenBank/DDBJ databases">
        <title>Bacillus sp. YLB-04 draft genome sequence.</title>
        <authorList>
            <person name="Yu L."/>
            <person name="Tang X."/>
        </authorList>
    </citation>
    <scope>NUCLEOTIDE SEQUENCE [LARGE SCALE GENOMIC DNA]</scope>
    <source>
        <strain evidence="7 8">YLB-04</strain>
    </source>
</reference>
<dbReference type="EMBL" id="QNQT01000003">
    <property type="protein sequence ID" value="RDU36921.1"/>
    <property type="molecule type" value="Genomic_DNA"/>
</dbReference>
<comment type="similarity">
    <text evidence="2">Belongs to the NADH dehydrogenase family.</text>
</comment>
<dbReference type="PANTHER" id="PTHR42913">
    <property type="entry name" value="APOPTOSIS-INDUCING FACTOR 1"/>
    <property type="match status" value="1"/>
</dbReference>
<dbReference type="Gene3D" id="3.50.50.100">
    <property type="match status" value="1"/>
</dbReference>
<dbReference type="OrthoDB" id="9784880at2"/>
<accession>A0A3D8GRM4</accession>
<feature type="domain" description="FAD/NAD(P)-binding" evidence="6">
    <location>
        <begin position="3"/>
        <end position="282"/>
    </location>
</feature>
<protein>
    <submittedName>
        <fullName evidence="7">NAD(P)/FAD-dependent oxidoreductase</fullName>
    </submittedName>
</protein>
<evidence type="ECO:0000313" key="8">
    <source>
        <dbReference type="Proteomes" id="UP000257144"/>
    </source>
</evidence>
<dbReference type="RefSeq" id="WP_115451749.1">
    <property type="nucleotide sequence ID" value="NZ_QNQT01000003.1"/>
</dbReference>
<dbReference type="AlphaFoldDB" id="A0A3D8GRM4"/>
<dbReference type="InterPro" id="IPR036188">
    <property type="entry name" value="FAD/NAD-bd_sf"/>
</dbReference>
<sequence length="355" mass="38898">MTNLVILGGGYGGMRLLDELLPDHLPAGVSVTLVDKNPYHCLKTEYYALAAGTVSDKELRVDFPEHPRLSLKYGEVTGINLDGQTVELNGSEKVGYDILVIGLGCEDKYHNVPGADIYTLSIQSIGRSRQTYQTLSNLSPGATVGIVGAGLSGVELASELSESRPDLHVKLFDRGKHILSDFPDRLSEYVENWFVRHGVEIINNSNITKVEEKILYNHDEQVQCDVIVWTAGIQANKVVRQLGVEKDSSGRLTVTPHHHLPDHENVFVVGDCASLPHAPSAQLAEGQAEQIAEILKKRWSGEKLPDTLPPIKLKGVLGSLGKKQGFGMMAEHAITGRVARLLKSGVLWLYKYHKG</sequence>
<dbReference type="SUPFAM" id="SSF51905">
    <property type="entry name" value="FAD/NAD(P)-binding domain"/>
    <property type="match status" value="1"/>
</dbReference>
<dbReference type="PRINTS" id="PR00368">
    <property type="entry name" value="FADPNR"/>
</dbReference>
<dbReference type="GO" id="GO:0003955">
    <property type="term" value="F:NAD(P)H dehydrogenase (quinone) activity"/>
    <property type="evidence" value="ECO:0007669"/>
    <property type="project" value="TreeGrafter"/>
</dbReference>
<name>A0A3D8GRM4_9BACI</name>
<dbReference type="InterPro" id="IPR023753">
    <property type="entry name" value="FAD/NAD-binding_dom"/>
</dbReference>
<organism evidence="7 8">
    <name type="scientific">Neobacillus piezotolerans</name>
    <dbReference type="NCBI Taxonomy" id="2259171"/>
    <lineage>
        <taxon>Bacteria</taxon>
        <taxon>Bacillati</taxon>
        <taxon>Bacillota</taxon>
        <taxon>Bacilli</taxon>
        <taxon>Bacillales</taxon>
        <taxon>Bacillaceae</taxon>
        <taxon>Neobacillus</taxon>
    </lineage>
</organism>
<evidence type="ECO:0000259" key="6">
    <source>
        <dbReference type="Pfam" id="PF07992"/>
    </source>
</evidence>
<evidence type="ECO:0000256" key="1">
    <source>
        <dbReference type="ARBA" id="ARBA00001974"/>
    </source>
</evidence>
<comment type="cofactor">
    <cofactor evidence="1">
        <name>FAD</name>
        <dbReference type="ChEBI" id="CHEBI:57692"/>
    </cofactor>
</comment>
<gene>
    <name evidence="7" type="ORF">DRW41_09470</name>
</gene>
<keyword evidence="8" id="KW-1185">Reference proteome</keyword>
<dbReference type="PANTHER" id="PTHR42913:SF3">
    <property type="entry name" value="64 KDA MITOCHONDRIAL NADH DEHYDROGENASE (EUROFUNG)"/>
    <property type="match status" value="1"/>
</dbReference>
<keyword evidence="5" id="KW-0560">Oxidoreductase</keyword>
<evidence type="ECO:0000256" key="3">
    <source>
        <dbReference type="ARBA" id="ARBA00022630"/>
    </source>
</evidence>
<evidence type="ECO:0000256" key="5">
    <source>
        <dbReference type="ARBA" id="ARBA00023002"/>
    </source>
</evidence>
<keyword evidence="4" id="KW-0274">FAD</keyword>
<dbReference type="GO" id="GO:0019646">
    <property type="term" value="P:aerobic electron transport chain"/>
    <property type="evidence" value="ECO:0007669"/>
    <property type="project" value="TreeGrafter"/>
</dbReference>
<dbReference type="InterPro" id="IPR051169">
    <property type="entry name" value="NADH-Q_oxidoreductase"/>
</dbReference>
<dbReference type="Pfam" id="PF07992">
    <property type="entry name" value="Pyr_redox_2"/>
    <property type="match status" value="1"/>
</dbReference>
<proteinExistence type="inferred from homology"/>
<dbReference type="PRINTS" id="PR00411">
    <property type="entry name" value="PNDRDTASEI"/>
</dbReference>
<keyword evidence="3" id="KW-0285">Flavoprotein</keyword>
<evidence type="ECO:0000256" key="2">
    <source>
        <dbReference type="ARBA" id="ARBA00005272"/>
    </source>
</evidence>
<evidence type="ECO:0000313" key="7">
    <source>
        <dbReference type="EMBL" id="RDU36921.1"/>
    </source>
</evidence>